<dbReference type="KEGG" id="scm:SCHCO_02677266"/>
<evidence type="ECO:0000256" key="1">
    <source>
        <dbReference type="SAM" id="MobiDB-lite"/>
    </source>
</evidence>
<dbReference type="VEuPathDB" id="FungiDB:SCHCODRAFT_02677266"/>
<name>D8Q2B1_SCHCM</name>
<evidence type="ECO:0000313" key="2">
    <source>
        <dbReference type="EMBL" id="EFI98081.1"/>
    </source>
</evidence>
<feature type="compositionally biased region" description="Polar residues" evidence="1">
    <location>
        <begin position="235"/>
        <end position="253"/>
    </location>
</feature>
<organism evidence="3">
    <name type="scientific">Schizophyllum commune (strain H4-8 / FGSC 9210)</name>
    <name type="common">Split gill fungus</name>
    <dbReference type="NCBI Taxonomy" id="578458"/>
    <lineage>
        <taxon>Eukaryota</taxon>
        <taxon>Fungi</taxon>
        <taxon>Dikarya</taxon>
        <taxon>Basidiomycota</taxon>
        <taxon>Agaricomycotina</taxon>
        <taxon>Agaricomycetes</taxon>
        <taxon>Agaricomycetidae</taxon>
        <taxon>Agaricales</taxon>
        <taxon>Schizophyllaceae</taxon>
        <taxon>Schizophyllum</taxon>
    </lineage>
</organism>
<dbReference type="GO" id="GO:0005737">
    <property type="term" value="C:cytoplasm"/>
    <property type="evidence" value="ECO:0007669"/>
    <property type="project" value="TreeGrafter"/>
</dbReference>
<dbReference type="InParanoid" id="D8Q2B1"/>
<dbReference type="eggNOG" id="ENOG502SAFW">
    <property type="taxonomic scope" value="Eukaryota"/>
</dbReference>
<feature type="compositionally biased region" description="Low complexity" evidence="1">
    <location>
        <begin position="135"/>
        <end position="151"/>
    </location>
</feature>
<feature type="compositionally biased region" description="Polar residues" evidence="1">
    <location>
        <begin position="21"/>
        <end position="61"/>
    </location>
</feature>
<sequence>MSTRNPFKRLAARATGDKLTPQATGTSTSMSDPFISPNPTGTTVSEAQSLTVDGKQGQNQDTFHDQADASSDSAGASASTSHHDVADAMSNLTISTQPPALPPRRETVDDETPPDTPQAPSPTASPPPHTPPRTPTQTQHSPPHQSSAPTSSSPPPLPPRQGSTATYVPLSSPPTGATRTSPPTAGPSANTRASSPPPPSFMSIDEDPPDYTPTPDYRHGEETLEYGPSRPFQRPQPTAQGYNGWTAQAQRPQHTGAYLSPHPTGVFLSPQPTGSGRRPSPGGLLGQLASAVDRALENLATPPGSTYGPGYGQRPPQPPIPPVPPMPPRPPMSPMGRPPMPPQQPRPPPAPGAPPPPPLHPQHTGLRPEYTGLRPQPTGSAPPRPESDFARDFYAAGPADVNGVPQSSSTPHLSAPAGSSPTAASPSSANNSHSRATSSPSSSNAASTNLRPTTTPTPGHPLLRDNRVLVYPAGYECPKCGNTGYKHGDPDQPCKRCWRKYGRAYEGALTYADFGPGGDGRMQRPLRAQQPPQQSQSFSGRRPTNGGPPGAAYHDRRPGSAGASFGRPQPASFGPSYSRVPGTGLRVPANGPLLAHRPSWSAGTPSGAWGSPAGAWGGGPPMRTGYGAAPPGAVVYAPGDPRIGGRPCWRCGGDGTVSSFFGLDEDTCNVCGGIGQCSICTSASASGHAIMNWGTEDVAPGDAGEALCALYVSRHPLDEPFYQPANLPIYIALGQYGMGPLVIRELAEERSLTATEAEHRELTKRRDPAAVVPDPDLKITMYAVRELERRNALDARAITLFSLVWECVVVKRMAALHQGPQLDSQIQCDPDKYANARASSSPPALTPTGTPHPSPSGPLPMPRCTDDDQKALYNRLLADYRSFDVTSPDLQDVRCALPELEQAGVLKLVYGPHQLEDDEIEYQRPVLWFVHRCLHKVAALGQYVKEEDVVAAATRTFVEAVR</sequence>
<dbReference type="AlphaFoldDB" id="D8Q2B1"/>
<feature type="compositionally biased region" description="Pro residues" evidence="1">
    <location>
        <begin position="315"/>
        <end position="360"/>
    </location>
</feature>
<feature type="region of interest" description="Disordered" evidence="1">
    <location>
        <begin position="512"/>
        <end position="579"/>
    </location>
</feature>
<feature type="compositionally biased region" description="Low complexity" evidence="1">
    <location>
        <begin position="68"/>
        <end position="80"/>
    </location>
</feature>
<feature type="region of interest" description="Disordered" evidence="1">
    <location>
        <begin position="596"/>
        <end position="616"/>
    </location>
</feature>
<dbReference type="GeneID" id="9592923"/>
<keyword evidence="3" id="KW-1185">Reference proteome</keyword>
<feature type="compositionally biased region" description="Basic residues" evidence="1">
    <location>
        <begin position="1"/>
        <end position="11"/>
    </location>
</feature>
<feature type="compositionally biased region" description="Low complexity" evidence="1">
    <location>
        <begin position="599"/>
        <end position="614"/>
    </location>
</feature>
<feature type="region of interest" description="Disordered" evidence="1">
    <location>
        <begin position="1"/>
        <end position="464"/>
    </location>
</feature>
<feature type="compositionally biased region" description="Low complexity" evidence="1">
    <location>
        <begin position="301"/>
        <end position="314"/>
    </location>
</feature>
<dbReference type="EMBL" id="GL377305">
    <property type="protein sequence ID" value="EFI98081.1"/>
    <property type="molecule type" value="Genomic_DNA"/>
</dbReference>
<dbReference type="HOGENOM" id="CLU_307400_0_0_1"/>
<feature type="compositionally biased region" description="Pro residues" evidence="1">
    <location>
        <begin position="114"/>
        <end position="134"/>
    </location>
</feature>
<feature type="region of interest" description="Disordered" evidence="1">
    <location>
        <begin position="833"/>
        <end position="863"/>
    </location>
</feature>
<evidence type="ECO:0000313" key="3">
    <source>
        <dbReference type="Proteomes" id="UP000007431"/>
    </source>
</evidence>
<proteinExistence type="predicted"/>
<reference evidence="2 3" key="1">
    <citation type="journal article" date="2010" name="Nat. Biotechnol.">
        <title>Genome sequence of the model mushroom Schizophyllum commune.</title>
        <authorList>
            <person name="Ohm R.A."/>
            <person name="de Jong J.F."/>
            <person name="Lugones L.G."/>
            <person name="Aerts A."/>
            <person name="Kothe E."/>
            <person name="Stajich J.E."/>
            <person name="de Vries R.P."/>
            <person name="Record E."/>
            <person name="Levasseur A."/>
            <person name="Baker S.E."/>
            <person name="Bartholomew K.A."/>
            <person name="Coutinho P.M."/>
            <person name="Erdmann S."/>
            <person name="Fowler T.J."/>
            <person name="Gathman A.C."/>
            <person name="Lombard V."/>
            <person name="Henrissat B."/>
            <person name="Knabe N."/>
            <person name="Kuees U."/>
            <person name="Lilly W.W."/>
            <person name="Lindquist E."/>
            <person name="Lucas S."/>
            <person name="Magnuson J.K."/>
            <person name="Piumi F."/>
            <person name="Raudaskoski M."/>
            <person name="Salamov A."/>
            <person name="Schmutz J."/>
            <person name="Schwarze F.W.M.R."/>
            <person name="vanKuyk P.A."/>
            <person name="Horton J.S."/>
            <person name="Grigoriev I.V."/>
            <person name="Woesten H.A.B."/>
        </authorList>
    </citation>
    <scope>NUCLEOTIDE SEQUENCE [LARGE SCALE GENOMIC DNA]</scope>
    <source>
        <strain evidence="3">H4-8 / FGSC 9210</strain>
    </source>
</reference>
<dbReference type="RefSeq" id="XP_003032984.1">
    <property type="nucleotide sequence ID" value="XM_003032938.1"/>
</dbReference>
<feature type="compositionally biased region" description="Pro residues" evidence="1">
    <location>
        <begin position="850"/>
        <end position="861"/>
    </location>
</feature>
<accession>D8Q2B1</accession>
<dbReference type="Proteomes" id="UP000007431">
    <property type="component" value="Unassembled WGS sequence"/>
</dbReference>
<feature type="compositionally biased region" description="Low complexity" evidence="1">
    <location>
        <begin position="523"/>
        <end position="543"/>
    </location>
</feature>
<dbReference type="OrthoDB" id="2405700at2759"/>
<protein>
    <submittedName>
        <fullName evidence="2">Uncharacterized protein</fullName>
    </submittedName>
</protein>
<dbReference type="OMA" id="CKERDET"/>
<dbReference type="PANTHER" id="PTHR28031:SF1">
    <property type="entry name" value="PROLINE-RICH PROTEIN HUA1"/>
    <property type="match status" value="1"/>
</dbReference>
<dbReference type="InterPro" id="IPR038910">
    <property type="entry name" value="Hua1-like"/>
</dbReference>
<feature type="compositionally biased region" description="Polar residues" evidence="1">
    <location>
        <begin position="173"/>
        <end position="194"/>
    </location>
</feature>
<dbReference type="PANTHER" id="PTHR28031">
    <property type="entry name" value="PROLINE-RICH PROTEIN HUA1"/>
    <property type="match status" value="1"/>
</dbReference>
<dbReference type="STRING" id="578458.D8Q2B1"/>
<gene>
    <name evidence="2" type="ORF">SCHCODRAFT_234517</name>
</gene>
<dbReference type="PRINTS" id="PR01217">
    <property type="entry name" value="PRICHEXTENSN"/>
</dbReference>
<feature type="compositionally biased region" description="Low complexity" evidence="1">
    <location>
        <begin position="414"/>
        <end position="457"/>
    </location>
</feature>